<sequence length="484" mass="53519">MADGRWLRSYIRRNKMKISPTQFILAFIGTANLILASEKSWEPPRIDYRDVLQSIRQTNPDTPIDVENSIRDAIFTGPGILSITNVISPSEKKKLFDAMFECYASSTNSAKEVVYLDGTKRSTWAAPSSGSIQTCDVLNEASRLMRNQIGEVTYNLALKIDDMLSKLGQSVVFPKSSPDGVGYNLSELVSQGEQLDHFHIYSSNPSSGTSTEEVFRTIDWHTDYGFALAFVPGQVMIDDTSSPHKYTPSKDFFIRLPDGSRREVSFTADDDVVILLGDGVSHINNVIDDDEVNLRAVPHSFVMPDDKDVLRMWYGRMLLFPVDMLHSNLNRSFGDLKEAMNSDPSYHLSSNSNHLGYALGCSSPEALIPRLLADETMSCDDDQFMCWHACFNHTEEVSPDACESRDLELACVSSIDGSIWDGETHGKEFEPTCILADDATESSPTTSPNVQATESPTSSTNATPHSSPAFLVASVAAFLMAHVF</sequence>
<dbReference type="PANTHER" id="PTHR40855:SF1">
    <property type="entry name" value="CLAVAMINATE SYNTHASE-LIKE PROTEIN"/>
    <property type="match status" value="1"/>
</dbReference>
<dbReference type="PANTHER" id="PTHR40855">
    <property type="entry name" value="DIOX_N DOMAIN-CONTAINING PROTEIN"/>
    <property type="match status" value="1"/>
</dbReference>
<dbReference type="AlphaFoldDB" id="A0ABD3MQ96"/>
<keyword evidence="3" id="KW-1185">Reference proteome</keyword>
<evidence type="ECO:0000256" key="1">
    <source>
        <dbReference type="SAM" id="MobiDB-lite"/>
    </source>
</evidence>
<feature type="region of interest" description="Disordered" evidence="1">
    <location>
        <begin position="438"/>
        <end position="464"/>
    </location>
</feature>
<dbReference type="EMBL" id="JALLPJ020001393">
    <property type="protein sequence ID" value="KAL3765943.1"/>
    <property type="molecule type" value="Genomic_DNA"/>
</dbReference>
<proteinExistence type="predicted"/>
<evidence type="ECO:0000313" key="2">
    <source>
        <dbReference type="EMBL" id="KAL3765943.1"/>
    </source>
</evidence>
<gene>
    <name evidence="2" type="ORF">ACHAWO_005892</name>
</gene>
<protein>
    <recommendedName>
        <fullName evidence="4">Fe2OG dioxygenase domain-containing protein</fullName>
    </recommendedName>
</protein>
<comment type="caution">
    <text evidence="2">The sequence shown here is derived from an EMBL/GenBank/DDBJ whole genome shotgun (WGS) entry which is preliminary data.</text>
</comment>
<feature type="compositionally biased region" description="Polar residues" evidence="1">
    <location>
        <begin position="441"/>
        <end position="464"/>
    </location>
</feature>
<name>A0ABD3MQ96_9STRA</name>
<accession>A0ABD3MQ96</accession>
<organism evidence="2 3">
    <name type="scientific">Cyclotella atomus</name>
    <dbReference type="NCBI Taxonomy" id="382360"/>
    <lineage>
        <taxon>Eukaryota</taxon>
        <taxon>Sar</taxon>
        <taxon>Stramenopiles</taxon>
        <taxon>Ochrophyta</taxon>
        <taxon>Bacillariophyta</taxon>
        <taxon>Coscinodiscophyceae</taxon>
        <taxon>Thalassiosirophycidae</taxon>
        <taxon>Stephanodiscales</taxon>
        <taxon>Stephanodiscaceae</taxon>
        <taxon>Cyclotella</taxon>
    </lineage>
</organism>
<dbReference type="Proteomes" id="UP001530400">
    <property type="component" value="Unassembled WGS sequence"/>
</dbReference>
<evidence type="ECO:0000313" key="3">
    <source>
        <dbReference type="Proteomes" id="UP001530400"/>
    </source>
</evidence>
<reference evidence="2 3" key="1">
    <citation type="submission" date="2024-10" db="EMBL/GenBank/DDBJ databases">
        <title>Updated reference genomes for cyclostephanoid diatoms.</title>
        <authorList>
            <person name="Roberts W.R."/>
            <person name="Alverson A.J."/>
        </authorList>
    </citation>
    <scope>NUCLEOTIDE SEQUENCE [LARGE SCALE GENOMIC DNA]</scope>
    <source>
        <strain evidence="2 3">AJA010-31</strain>
    </source>
</reference>
<evidence type="ECO:0008006" key="4">
    <source>
        <dbReference type="Google" id="ProtNLM"/>
    </source>
</evidence>